<reference evidence="2 3" key="1">
    <citation type="submission" date="2023-11" db="EMBL/GenBank/DDBJ databases">
        <title>Draft genome sequence of Microbacterium arthrosphaerae JCM 30492.</title>
        <authorList>
            <person name="Zhang G."/>
            <person name="Ding Y."/>
        </authorList>
    </citation>
    <scope>NUCLEOTIDE SEQUENCE [LARGE SCALE GENOMIC DNA]</scope>
    <source>
        <strain evidence="2 3">JCM 30492</strain>
    </source>
</reference>
<keyword evidence="1" id="KW-1133">Transmembrane helix</keyword>
<keyword evidence="1" id="KW-0812">Transmembrane</keyword>
<feature type="transmembrane region" description="Helical" evidence="1">
    <location>
        <begin position="20"/>
        <end position="42"/>
    </location>
</feature>
<sequence>MTTLDTVPAPAAVSVPGRRLTALGGLALIAGAALYTAGIATSPPQASEATADYIASLAADPALTQASAVLLHVGNLFLALGFLAVPGLVRGARGGWLTLIGALLATLSHALVSGWVLFDFWTMTIGIELDSATAVALSEAVQGGSVFGILAMLPMLNLLATPLATAGLARAGVVPWWLLAFAIVPSIVMFVVPFTPLLFTAVTAVGFVPAVWFGVAILRRVRAERAMGA</sequence>
<organism evidence="2 3">
    <name type="scientific">Microbacterium arthrosphaerae</name>
    <dbReference type="NCBI Taxonomy" id="792652"/>
    <lineage>
        <taxon>Bacteria</taxon>
        <taxon>Bacillati</taxon>
        <taxon>Actinomycetota</taxon>
        <taxon>Actinomycetes</taxon>
        <taxon>Micrococcales</taxon>
        <taxon>Microbacteriaceae</taxon>
        <taxon>Microbacterium</taxon>
    </lineage>
</organism>
<keyword evidence="3" id="KW-1185">Reference proteome</keyword>
<evidence type="ECO:0008006" key="4">
    <source>
        <dbReference type="Google" id="ProtNLM"/>
    </source>
</evidence>
<dbReference type="EMBL" id="JAWQEV010000004">
    <property type="protein sequence ID" value="MDW4573820.1"/>
    <property type="molecule type" value="Genomic_DNA"/>
</dbReference>
<dbReference type="Proteomes" id="UP001283109">
    <property type="component" value="Unassembled WGS sequence"/>
</dbReference>
<name>A0ABU4H3B5_9MICO</name>
<evidence type="ECO:0000313" key="2">
    <source>
        <dbReference type="EMBL" id="MDW4573820.1"/>
    </source>
</evidence>
<feature type="transmembrane region" description="Helical" evidence="1">
    <location>
        <begin position="198"/>
        <end position="218"/>
    </location>
</feature>
<feature type="transmembrane region" description="Helical" evidence="1">
    <location>
        <begin position="141"/>
        <end position="160"/>
    </location>
</feature>
<feature type="transmembrane region" description="Helical" evidence="1">
    <location>
        <begin position="62"/>
        <end position="85"/>
    </location>
</feature>
<keyword evidence="1" id="KW-0472">Membrane</keyword>
<evidence type="ECO:0000256" key="1">
    <source>
        <dbReference type="SAM" id="Phobius"/>
    </source>
</evidence>
<evidence type="ECO:0000313" key="3">
    <source>
        <dbReference type="Proteomes" id="UP001283109"/>
    </source>
</evidence>
<accession>A0ABU4H3B5</accession>
<feature type="transmembrane region" description="Helical" evidence="1">
    <location>
        <begin position="97"/>
        <end position="121"/>
    </location>
</feature>
<proteinExistence type="predicted"/>
<feature type="transmembrane region" description="Helical" evidence="1">
    <location>
        <begin position="172"/>
        <end position="192"/>
    </location>
</feature>
<dbReference type="RefSeq" id="WP_318354333.1">
    <property type="nucleotide sequence ID" value="NZ_JAWQEV010000004.1"/>
</dbReference>
<protein>
    <recommendedName>
        <fullName evidence="4">DUF4386 family protein</fullName>
    </recommendedName>
</protein>
<comment type="caution">
    <text evidence="2">The sequence shown here is derived from an EMBL/GenBank/DDBJ whole genome shotgun (WGS) entry which is preliminary data.</text>
</comment>
<gene>
    <name evidence="2" type="ORF">R8Z58_13650</name>
</gene>